<dbReference type="EMBL" id="CP098242">
    <property type="protein sequence ID" value="WAW10993.1"/>
    <property type="molecule type" value="Genomic_DNA"/>
</dbReference>
<protein>
    <submittedName>
        <fullName evidence="2">DUF3987 domain-containing protein</fullName>
    </submittedName>
</protein>
<proteinExistence type="predicted"/>
<dbReference type="KEGG" id="ovb:NB640_04990"/>
<dbReference type="Pfam" id="PF13148">
    <property type="entry name" value="DUF3987"/>
    <property type="match status" value="2"/>
</dbReference>
<dbReference type="AlphaFoldDB" id="A0A9E9P4E3"/>
<keyword evidence="3" id="KW-1185">Reference proteome</keyword>
<dbReference type="Proteomes" id="UP001156215">
    <property type="component" value="Chromosome"/>
</dbReference>
<reference evidence="2" key="1">
    <citation type="journal article" date="2022" name="Front. Microbiol.">
        <title>New perspectives on an old grouping: The genomic and phenotypic variability of Oxalobacter formigenes and the implications for calcium oxalate stone prevention.</title>
        <authorList>
            <person name="Chmiel J.A."/>
            <person name="Carr C."/>
            <person name="Stuivenberg G.A."/>
            <person name="Venema R."/>
            <person name="Chanyi R.M."/>
            <person name="Al K.F."/>
            <person name="Giguere D."/>
            <person name="Say H."/>
            <person name="Akouris P.P."/>
            <person name="Dominguez Romero S.A."/>
            <person name="Kwong A."/>
            <person name="Tai V."/>
            <person name="Koval S.F."/>
            <person name="Razvi H."/>
            <person name="Bjazevic J."/>
            <person name="Burton J.P."/>
        </authorList>
    </citation>
    <scope>NUCLEOTIDE SEQUENCE</scope>
    <source>
        <strain evidence="2">WoOx3</strain>
    </source>
</reference>
<feature type="domain" description="NrS-1 polymerase-like HBD" evidence="1">
    <location>
        <begin position="229"/>
        <end position="284"/>
    </location>
</feature>
<evidence type="ECO:0000313" key="3">
    <source>
        <dbReference type="Proteomes" id="UP001156215"/>
    </source>
</evidence>
<dbReference type="RefSeq" id="WP_269310086.1">
    <property type="nucleotide sequence ID" value="NZ_CP098242.1"/>
</dbReference>
<dbReference type="InterPro" id="IPR025048">
    <property type="entry name" value="DUF3987"/>
</dbReference>
<organism evidence="2 3">
    <name type="scientific">Oxalobacter vibrioformis</name>
    <dbReference type="NCBI Taxonomy" id="933080"/>
    <lineage>
        <taxon>Bacteria</taxon>
        <taxon>Pseudomonadati</taxon>
        <taxon>Pseudomonadota</taxon>
        <taxon>Betaproteobacteria</taxon>
        <taxon>Burkholderiales</taxon>
        <taxon>Oxalobacteraceae</taxon>
        <taxon>Oxalobacter</taxon>
    </lineage>
</organism>
<evidence type="ECO:0000313" key="2">
    <source>
        <dbReference type="EMBL" id="WAW10993.1"/>
    </source>
</evidence>
<accession>A0A9E9P4E3</accession>
<evidence type="ECO:0000259" key="1">
    <source>
        <dbReference type="Pfam" id="PF22763"/>
    </source>
</evidence>
<dbReference type="InterPro" id="IPR054468">
    <property type="entry name" value="NrSPol-like_HBD"/>
</dbReference>
<gene>
    <name evidence="2" type="ORF">NB640_04990</name>
</gene>
<name>A0A9E9P4E3_9BURK</name>
<dbReference type="Pfam" id="PF22763">
    <property type="entry name" value="NrS1-1_pol-like_HBD"/>
    <property type="match status" value="1"/>
</dbReference>
<sequence length="744" mass="83645">MNTKKTHNLTLFSNLPQEIRRLQQWCLAGPDKAPYAHKNIYASVTDPSNWMGFETAHDKALSTGYGLGFVLTASDPYTCIDLDVKDAENAPDTPDAWTTPEELERYQRIIDAFDSYTERSLSGKGFHIWVRGNIGAGRRRDGVEVYSQERFIICTGNVYLDKPIENRQDLIDMLVSEIGQNKFSLLELKEFPEEESDDAILQKLHKASNSEKFVLLWEGGLQNLDYPSQSEADMALMSMLALYSPSNAQCRRLFRQSALGKREKAIKDDKYLNRTLQAIRSRREETIRLGKEFANSPRNNTGNDSWPPLKPIVSKTKGLPYPIHALPKKIRAAVEEVQHFTQAPLAMVASSALSSISLVVQGLVDVQRGNKLESPSSCFFLTIAETGERKTTCDRFFMKAIREYEKAHHGKNATTLKIPRFIYADITPEALAHELAKGWPSGGIISSEAGAIFGSHGMNKDSITRFLSLLNQLWDGIPFSIDRKTSDSIMIKSARFSMGLQCQSVVIQKFLTDSGILARGIGFLARFLVAKPESTQGSRRYIELPDEFPAMDVFTVRMTEILNMSLPFDENGLLFPKAISLSTEAKPEWIKLYNKIEVGLKEGGKYSEIRDVANRVAENVARVAAILHVFEYGFDGEIKLVTVKQAGILVEWHLSEARRLFSEDMPSEKQSQALVLEEWILGRCRENGTNCIPIKDLQQKGPPSLRRTAEYTAVMQELEALGRIRRISDSGRSFIELNPELLGV</sequence>